<dbReference type="InParanoid" id="B8M557"/>
<evidence type="ECO:0000313" key="3">
    <source>
        <dbReference type="EMBL" id="EED19663.1"/>
    </source>
</evidence>
<proteinExistence type="predicted"/>
<keyword evidence="2" id="KW-0812">Transmembrane</keyword>
<dbReference type="GO" id="GO:0000750">
    <property type="term" value="P:pheromone-dependent signal transduction involved in conjugation with cellular fusion"/>
    <property type="evidence" value="ECO:0007669"/>
    <property type="project" value="TreeGrafter"/>
</dbReference>
<sequence length="359" mass="39658">MSFDPFNQNITMTSSDGSTMSIPLHYFDEFVQDGVVSCINYGSQLGATIVIFVLLCLLTRSKKRSSIVFCLNVSALLLNMARLICQVLQYTGAWFETYAYFSGDISHVSRGDFANSILVQVMNALLEIVVEASLVTQTKVVTTNMSRWQKTAILAVSAALAVVTIGFRMVQMVLYSMLIVENRPFDIYLWLQKVNTIFLTVTICYFSAVLICKLGYTVYRRRQLGVHQFGPIQVIFIMSCQTMVIPALFSILQFSSVSIHQINTDIFTFVVVSLPVTTLWASAALPGHAAAHDVESGVPLWTKLSTTRLGSMDSRQSRKKSASPSETPSGLNFQGSELAKSVTIGSRLEESVSAQSKEI</sequence>
<dbReference type="VEuPathDB" id="FungiDB:TSTA_029380"/>
<dbReference type="GO" id="GO:0038038">
    <property type="term" value="C:G protein-coupled receptor homodimeric complex"/>
    <property type="evidence" value="ECO:0007669"/>
    <property type="project" value="TreeGrafter"/>
</dbReference>
<feature type="transmembrane region" description="Helical" evidence="2">
    <location>
        <begin position="151"/>
        <end position="177"/>
    </location>
</feature>
<dbReference type="RefSeq" id="XP_002480097.1">
    <property type="nucleotide sequence ID" value="XM_002480052.1"/>
</dbReference>
<evidence type="ECO:0000313" key="4">
    <source>
        <dbReference type="Proteomes" id="UP000001745"/>
    </source>
</evidence>
<dbReference type="STRING" id="441959.B8M557"/>
<dbReference type="GeneID" id="8099057"/>
<dbReference type="OMA" id="VSICYFS"/>
<dbReference type="HOGENOM" id="CLU_035056_1_1_1"/>
<dbReference type="Proteomes" id="UP000001745">
    <property type="component" value="Unassembled WGS sequence"/>
</dbReference>
<dbReference type="PANTHER" id="PTHR28009:SF1">
    <property type="entry name" value="PHEROMONE ALPHA FACTOR RECEPTOR"/>
    <property type="match status" value="1"/>
</dbReference>
<feature type="transmembrane region" description="Helical" evidence="2">
    <location>
        <begin position="231"/>
        <end position="254"/>
    </location>
</feature>
<name>B8M557_TALSN</name>
<dbReference type="Gene3D" id="1.10.287.920">
    <property type="entry name" value="Pheromone alpha factor receptor"/>
    <property type="match status" value="1"/>
</dbReference>
<feature type="compositionally biased region" description="Polar residues" evidence="1">
    <location>
        <begin position="322"/>
        <end position="335"/>
    </location>
</feature>
<feature type="transmembrane region" description="Helical" evidence="2">
    <location>
        <begin position="266"/>
        <end position="285"/>
    </location>
</feature>
<dbReference type="PhylomeDB" id="B8M557"/>
<dbReference type="InterPro" id="IPR027458">
    <property type="entry name" value="STE2_TM1-TM2_sf"/>
</dbReference>
<keyword evidence="4" id="KW-1185">Reference proteome</keyword>
<dbReference type="CDD" id="cd14939">
    <property type="entry name" value="7tmD_STE2"/>
    <property type="match status" value="1"/>
</dbReference>
<feature type="transmembrane region" description="Helical" evidence="2">
    <location>
        <begin position="197"/>
        <end position="219"/>
    </location>
</feature>
<dbReference type="AlphaFoldDB" id="B8M557"/>
<dbReference type="PANTHER" id="PTHR28009">
    <property type="entry name" value="PHEROMONE ALPHA FACTOR RECEPTOR"/>
    <property type="match status" value="1"/>
</dbReference>
<feature type="region of interest" description="Disordered" evidence="1">
    <location>
        <begin position="309"/>
        <end position="338"/>
    </location>
</feature>
<dbReference type="GO" id="GO:0004932">
    <property type="term" value="F:mating-type factor pheromone receptor activity"/>
    <property type="evidence" value="ECO:0007669"/>
    <property type="project" value="InterPro"/>
</dbReference>
<accession>B8M557</accession>
<keyword evidence="3" id="KW-0675">Receptor</keyword>
<dbReference type="eggNOG" id="ENOG502QTV4">
    <property type="taxonomic scope" value="Eukaryota"/>
</dbReference>
<evidence type="ECO:0000256" key="2">
    <source>
        <dbReference type="SAM" id="Phobius"/>
    </source>
</evidence>
<protein>
    <submittedName>
        <fullName evidence="3">Mating-type alpha-pheromone receptor PreB</fullName>
    </submittedName>
</protein>
<dbReference type="Pfam" id="PF02116">
    <property type="entry name" value="STE2"/>
    <property type="match status" value="1"/>
</dbReference>
<reference evidence="4" key="1">
    <citation type="journal article" date="2015" name="Genome Announc.">
        <title>Genome sequence of the AIDS-associated pathogen Penicillium marneffei (ATCC18224) and its near taxonomic relative Talaromyces stipitatus (ATCC10500).</title>
        <authorList>
            <person name="Nierman W.C."/>
            <person name="Fedorova-Abrams N.D."/>
            <person name="Andrianopoulos A."/>
        </authorList>
    </citation>
    <scope>NUCLEOTIDE SEQUENCE [LARGE SCALE GENOMIC DNA]</scope>
    <source>
        <strain evidence="4">ATCC 10500 / CBS 375.48 / QM 6759 / NRRL 1006</strain>
    </source>
</reference>
<keyword evidence="2" id="KW-0472">Membrane</keyword>
<dbReference type="EMBL" id="EQ962654">
    <property type="protein sequence ID" value="EED19663.1"/>
    <property type="molecule type" value="Genomic_DNA"/>
</dbReference>
<gene>
    <name evidence="3" type="ORF">TSTA_029380</name>
</gene>
<feature type="transmembrane region" description="Helical" evidence="2">
    <location>
        <begin position="34"/>
        <end position="57"/>
    </location>
</feature>
<organism evidence="3 4">
    <name type="scientific">Talaromyces stipitatus (strain ATCC 10500 / CBS 375.48 / QM 6759 / NRRL 1006)</name>
    <name type="common">Penicillium stipitatum</name>
    <dbReference type="NCBI Taxonomy" id="441959"/>
    <lineage>
        <taxon>Eukaryota</taxon>
        <taxon>Fungi</taxon>
        <taxon>Dikarya</taxon>
        <taxon>Ascomycota</taxon>
        <taxon>Pezizomycotina</taxon>
        <taxon>Eurotiomycetes</taxon>
        <taxon>Eurotiomycetidae</taxon>
        <taxon>Eurotiales</taxon>
        <taxon>Trichocomaceae</taxon>
        <taxon>Talaromyces</taxon>
        <taxon>Talaromyces sect. Talaromyces</taxon>
    </lineage>
</organism>
<dbReference type="OrthoDB" id="5402633at2759"/>
<dbReference type="FunCoup" id="B8M557">
    <property type="interactions" value="91"/>
</dbReference>
<keyword evidence="2" id="KW-1133">Transmembrane helix</keyword>
<evidence type="ECO:0000256" key="1">
    <source>
        <dbReference type="SAM" id="MobiDB-lite"/>
    </source>
</evidence>
<dbReference type="PRINTS" id="PR00250">
    <property type="entry name" value="GPCRSTE2"/>
</dbReference>
<dbReference type="InterPro" id="IPR000366">
    <property type="entry name" value="GPCR_STE2"/>
</dbReference>